<sequence length="135" mass="14124">MSEEHAPRTVALVLDPSAIAGFARGSVAVGELLAEIDAEGDSALVPLPCLTEAAALIAEDELPWLDILLGHAATQMAVDDPADWRMVAGLRRLVGSYPHAVAAWLALEHGVDVMTRNPGLYAELGGGGMVLPFDD</sequence>
<proteinExistence type="predicted"/>
<evidence type="ECO:0000313" key="1">
    <source>
        <dbReference type="EMBL" id="MBO3742688.1"/>
    </source>
</evidence>
<evidence type="ECO:0000313" key="2">
    <source>
        <dbReference type="Proteomes" id="UP000679690"/>
    </source>
</evidence>
<dbReference type="SUPFAM" id="SSF88723">
    <property type="entry name" value="PIN domain-like"/>
    <property type="match status" value="1"/>
</dbReference>
<gene>
    <name evidence="1" type="ORF">J5X75_34770</name>
</gene>
<evidence type="ECO:0008006" key="3">
    <source>
        <dbReference type="Google" id="ProtNLM"/>
    </source>
</evidence>
<keyword evidence="2" id="KW-1185">Reference proteome</keyword>
<dbReference type="RefSeq" id="WP_208471881.1">
    <property type="nucleotide sequence ID" value="NZ_JAGFNS010000030.1"/>
</dbReference>
<accession>A0ABS3UVS7</accession>
<protein>
    <recommendedName>
        <fullName evidence="3">PIN domain-containing protein</fullName>
    </recommendedName>
</protein>
<organism evidence="1 2">
    <name type="scientific">Actinoplanes flavus</name>
    <dbReference type="NCBI Taxonomy" id="2820290"/>
    <lineage>
        <taxon>Bacteria</taxon>
        <taxon>Bacillati</taxon>
        <taxon>Actinomycetota</taxon>
        <taxon>Actinomycetes</taxon>
        <taxon>Micromonosporales</taxon>
        <taxon>Micromonosporaceae</taxon>
        <taxon>Actinoplanes</taxon>
    </lineage>
</organism>
<comment type="caution">
    <text evidence="1">The sequence shown here is derived from an EMBL/GenBank/DDBJ whole genome shotgun (WGS) entry which is preliminary data.</text>
</comment>
<dbReference type="Proteomes" id="UP000679690">
    <property type="component" value="Unassembled WGS sequence"/>
</dbReference>
<dbReference type="InterPro" id="IPR029060">
    <property type="entry name" value="PIN-like_dom_sf"/>
</dbReference>
<dbReference type="EMBL" id="JAGFNS010000030">
    <property type="protein sequence ID" value="MBO3742688.1"/>
    <property type="molecule type" value="Genomic_DNA"/>
</dbReference>
<reference evidence="1 2" key="1">
    <citation type="submission" date="2021-03" db="EMBL/GenBank/DDBJ databases">
        <title>Actinoplanes flavus sp. nov., a novel actinomycete isolated from Coconut Palm rhizosphere soil.</title>
        <authorList>
            <person name="Luo X."/>
        </authorList>
    </citation>
    <scope>NUCLEOTIDE SEQUENCE [LARGE SCALE GENOMIC DNA]</scope>
    <source>
        <strain evidence="1 2">NEAU-H7</strain>
    </source>
</reference>
<name>A0ABS3UVS7_9ACTN</name>